<dbReference type="Proteomes" id="UP001180020">
    <property type="component" value="Unassembled WGS sequence"/>
</dbReference>
<organism evidence="2 3">
    <name type="scientific">Acorus calamus</name>
    <name type="common">Sweet flag</name>
    <dbReference type="NCBI Taxonomy" id="4465"/>
    <lineage>
        <taxon>Eukaryota</taxon>
        <taxon>Viridiplantae</taxon>
        <taxon>Streptophyta</taxon>
        <taxon>Embryophyta</taxon>
        <taxon>Tracheophyta</taxon>
        <taxon>Spermatophyta</taxon>
        <taxon>Magnoliopsida</taxon>
        <taxon>Liliopsida</taxon>
        <taxon>Acoraceae</taxon>
        <taxon>Acorus</taxon>
    </lineage>
</organism>
<evidence type="ECO:0000313" key="2">
    <source>
        <dbReference type="EMBL" id="KAK1327214.1"/>
    </source>
</evidence>
<dbReference type="PANTHER" id="PTHR37194">
    <property type="entry name" value="T2E6.7-RELATED"/>
    <property type="match status" value="1"/>
</dbReference>
<reference evidence="2" key="1">
    <citation type="journal article" date="2023" name="Nat. Commun.">
        <title>Diploid and tetraploid genomes of Acorus and the evolution of monocots.</title>
        <authorList>
            <person name="Ma L."/>
            <person name="Liu K.W."/>
            <person name="Li Z."/>
            <person name="Hsiao Y.Y."/>
            <person name="Qi Y."/>
            <person name="Fu T."/>
            <person name="Tang G.D."/>
            <person name="Zhang D."/>
            <person name="Sun W.H."/>
            <person name="Liu D.K."/>
            <person name="Li Y."/>
            <person name="Chen G.Z."/>
            <person name="Liu X.D."/>
            <person name="Liao X.Y."/>
            <person name="Jiang Y.T."/>
            <person name="Yu X."/>
            <person name="Hao Y."/>
            <person name="Huang J."/>
            <person name="Zhao X.W."/>
            <person name="Ke S."/>
            <person name="Chen Y.Y."/>
            <person name="Wu W.L."/>
            <person name="Hsu J.L."/>
            <person name="Lin Y.F."/>
            <person name="Huang M.D."/>
            <person name="Li C.Y."/>
            <person name="Huang L."/>
            <person name="Wang Z.W."/>
            <person name="Zhao X."/>
            <person name="Zhong W.Y."/>
            <person name="Peng D.H."/>
            <person name="Ahmad S."/>
            <person name="Lan S."/>
            <person name="Zhang J.S."/>
            <person name="Tsai W.C."/>
            <person name="Van de Peer Y."/>
            <person name="Liu Z.J."/>
        </authorList>
    </citation>
    <scope>NUCLEOTIDE SEQUENCE</scope>
    <source>
        <strain evidence="2">CP</strain>
    </source>
</reference>
<sequence length="129" mass="14193">MKSLHHQKKYESINGAREGEGVGLGPIWAGSQVFCYIMEEQIPDAPQLKSRVKASLRLGSETYTVNAVSGILSEQLIAMKEESMSILKSFITKHNAPSDVPDEAIENESSSDDENTTADNPPKRTKQTK</sequence>
<keyword evidence="3" id="KW-1185">Reference proteome</keyword>
<evidence type="ECO:0000313" key="3">
    <source>
        <dbReference type="Proteomes" id="UP001180020"/>
    </source>
</evidence>
<evidence type="ECO:0000256" key="1">
    <source>
        <dbReference type="SAM" id="MobiDB-lite"/>
    </source>
</evidence>
<reference evidence="2" key="2">
    <citation type="submission" date="2023-06" db="EMBL/GenBank/DDBJ databases">
        <authorList>
            <person name="Ma L."/>
            <person name="Liu K.-W."/>
            <person name="Li Z."/>
            <person name="Hsiao Y.-Y."/>
            <person name="Qi Y."/>
            <person name="Fu T."/>
            <person name="Tang G."/>
            <person name="Zhang D."/>
            <person name="Sun W.-H."/>
            <person name="Liu D.-K."/>
            <person name="Li Y."/>
            <person name="Chen G.-Z."/>
            <person name="Liu X.-D."/>
            <person name="Liao X.-Y."/>
            <person name="Jiang Y.-T."/>
            <person name="Yu X."/>
            <person name="Hao Y."/>
            <person name="Huang J."/>
            <person name="Zhao X.-W."/>
            <person name="Ke S."/>
            <person name="Chen Y.-Y."/>
            <person name="Wu W.-L."/>
            <person name="Hsu J.-L."/>
            <person name="Lin Y.-F."/>
            <person name="Huang M.-D."/>
            <person name="Li C.-Y."/>
            <person name="Huang L."/>
            <person name="Wang Z.-W."/>
            <person name="Zhao X."/>
            <person name="Zhong W.-Y."/>
            <person name="Peng D.-H."/>
            <person name="Ahmad S."/>
            <person name="Lan S."/>
            <person name="Zhang J.-S."/>
            <person name="Tsai W.-C."/>
            <person name="Van De Peer Y."/>
            <person name="Liu Z.-J."/>
        </authorList>
    </citation>
    <scope>NUCLEOTIDE SEQUENCE</scope>
    <source>
        <strain evidence="2">CP</strain>
        <tissue evidence="2">Leaves</tissue>
    </source>
</reference>
<dbReference type="EMBL" id="JAUJYO010000001">
    <property type="protein sequence ID" value="KAK1327214.1"/>
    <property type="molecule type" value="Genomic_DNA"/>
</dbReference>
<dbReference type="AlphaFoldDB" id="A0AAV9FP56"/>
<comment type="caution">
    <text evidence="2">The sequence shown here is derived from an EMBL/GenBank/DDBJ whole genome shotgun (WGS) entry which is preliminary data.</text>
</comment>
<feature type="region of interest" description="Disordered" evidence="1">
    <location>
        <begin position="95"/>
        <end position="129"/>
    </location>
</feature>
<protein>
    <submittedName>
        <fullName evidence="2">Uncharacterized protein</fullName>
    </submittedName>
</protein>
<name>A0AAV9FP56_ACOCL</name>
<proteinExistence type="predicted"/>
<accession>A0AAV9FP56</accession>
<dbReference type="PANTHER" id="PTHR37194:SF2">
    <property type="entry name" value="T2E6.7-RELATED"/>
    <property type="match status" value="1"/>
</dbReference>
<gene>
    <name evidence="2" type="ORF">QJS10_CPA01g00382</name>
</gene>
<feature type="compositionally biased region" description="Acidic residues" evidence="1">
    <location>
        <begin position="100"/>
        <end position="116"/>
    </location>
</feature>